<sequence length="389" mass="42318">MSPTLCQIPPLFKRKIFYLGGFDPRGGRFYHGLHQQVLDAQAPDWPEGRLILSPRQRRGADVNWTVTDQAGSLLADTTCLGWDDIVRDHWPRGALAVGWRILRAHAHMLRQLDFAQMRRWPRGSWIGLFGPVGMLLLGPVLLGLGAAGLAGGLWGLWAGLGAGVGLGAGAAWTAARRTHALWQMRFVLFNDDLARAGPDAALDARLTHAAGLIAEALAQDWDEVVLISHSNGTELAVPVLARLGARLEGAVPDRFGMVTYGSCVQLLACRRDAAWFARDLDAVARLGVRWVDVASPADGACVALVPPAQGRPVEAPAGLIQRSPRWHLFADAATRAARRRDRFAQHFDYLRRMQRASPLDYVAITCARRTLAQAVAAFDACGPTMEAAQ</sequence>
<keyword evidence="3" id="KW-1185">Reference proteome</keyword>
<gene>
    <name evidence="2" type="ORF">GTZ99_06520</name>
</gene>
<proteinExistence type="predicted"/>
<evidence type="ECO:0000313" key="3">
    <source>
        <dbReference type="Proteomes" id="UP000753724"/>
    </source>
</evidence>
<keyword evidence="1" id="KW-0812">Transmembrane</keyword>
<evidence type="ECO:0000256" key="1">
    <source>
        <dbReference type="SAM" id="Phobius"/>
    </source>
</evidence>
<keyword evidence="1" id="KW-0472">Membrane</keyword>
<name>A0ABW9XCE7_9SPHN</name>
<keyword evidence="1" id="KW-1133">Transmembrane helix</keyword>
<dbReference type="Proteomes" id="UP000753724">
    <property type="component" value="Unassembled WGS sequence"/>
</dbReference>
<evidence type="ECO:0000313" key="2">
    <source>
        <dbReference type="EMBL" id="NBC36211.1"/>
    </source>
</evidence>
<organism evidence="2 3">
    <name type="scientific">Novosphingobium ovatum</name>
    <dbReference type="NCBI Taxonomy" id="1908523"/>
    <lineage>
        <taxon>Bacteria</taxon>
        <taxon>Pseudomonadati</taxon>
        <taxon>Pseudomonadota</taxon>
        <taxon>Alphaproteobacteria</taxon>
        <taxon>Sphingomonadales</taxon>
        <taxon>Sphingomonadaceae</taxon>
        <taxon>Novosphingobium</taxon>
    </lineage>
</organism>
<feature type="transmembrane region" description="Helical" evidence="1">
    <location>
        <begin position="154"/>
        <end position="175"/>
    </location>
</feature>
<feature type="transmembrane region" description="Helical" evidence="1">
    <location>
        <begin position="125"/>
        <end position="148"/>
    </location>
</feature>
<protein>
    <submittedName>
        <fullName evidence="2">Uncharacterized protein</fullName>
    </submittedName>
</protein>
<comment type="caution">
    <text evidence="2">The sequence shown here is derived from an EMBL/GenBank/DDBJ whole genome shotgun (WGS) entry which is preliminary data.</text>
</comment>
<accession>A0ABW9XCE7</accession>
<reference evidence="3" key="1">
    <citation type="submission" date="2020-01" db="EMBL/GenBank/DDBJ databases">
        <title>Sphingomonas sp. strain CSW-10.</title>
        <authorList>
            <person name="Chen W.-M."/>
        </authorList>
    </citation>
    <scope>NUCLEOTIDE SEQUENCE [LARGE SCALE GENOMIC DNA]</scope>
    <source>
        <strain evidence="3">FSY-8</strain>
    </source>
</reference>
<dbReference type="EMBL" id="JAAAPO010000002">
    <property type="protein sequence ID" value="NBC36211.1"/>
    <property type="molecule type" value="Genomic_DNA"/>
</dbReference>
<dbReference type="RefSeq" id="WP_161717447.1">
    <property type="nucleotide sequence ID" value="NZ_JAAAPO010000002.1"/>
</dbReference>